<organism evidence="1 2">
    <name type="scientific">Roseimicrobium gellanilyticum</name>
    <dbReference type="NCBI Taxonomy" id="748857"/>
    <lineage>
        <taxon>Bacteria</taxon>
        <taxon>Pseudomonadati</taxon>
        <taxon>Verrucomicrobiota</taxon>
        <taxon>Verrucomicrobiia</taxon>
        <taxon>Verrucomicrobiales</taxon>
        <taxon>Verrucomicrobiaceae</taxon>
        <taxon>Roseimicrobium</taxon>
    </lineage>
</organism>
<keyword evidence="2" id="KW-1185">Reference proteome</keyword>
<sequence>MSQETPAKPLGDFVHDILHEAETMARREPAKAVAVAFGIGLLFHVLPKRFIVSAATSTALTLLKPALLTFGIMKAAELVLASSQSKPQTGHE</sequence>
<evidence type="ECO:0000313" key="2">
    <source>
        <dbReference type="Proteomes" id="UP000253426"/>
    </source>
</evidence>
<protein>
    <submittedName>
        <fullName evidence="1">Uncharacterized protein</fullName>
    </submittedName>
</protein>
<reference evidence="1 2" key="1">
    <citation type="submission" date="2018-06" db="EMBL/GenBank/DDBJ databases">
        <title>Genomic Encyclopedia of Type Strains, Phase IV (KMG-IV): sequencing the most valuable type-strain genomes for metagenomic binning, comparative biology and taxonomic classification.</title>
        <authorList>
            <person name="Goeker M."/>
        </authorList>
    </citation>
    <scope>NUCLEOTIDE SEQUENCE [LARGE SCALE GENOMIC DNA]</scope>
    <source>
        <strain evidence="1 2">DSM 25532</strain>
    </source>
</reference>
<proteinExistence type="predicted"/>
<gene>
    <name evidence="1" type="ORF">DES53_102533</name>
</gene>
<dbReference type="OrthoDB" id="9933676at2"/>
<evidence type="ECO:0000313" key="1">
    <source>
        <dbReference type="EMBL" id="RBP46147.1"/>
    </source>
</evidence>
<dbReference type="EMBL" id="QNRR01000002">
    <property type="protein sequence ID" value="RBP46147.1"/>
    <property type="molecule type" value="Genomic_DNA"/>
</dbReference>
<dbReference type="AlphaFoldDB" id="A0A366HTX0"/>
<accession>A0A366HTX0</accession>
<dbReference type="Proteomes" id="UP000253426">
    <property type="component" value="Unassembled WGS sequence"/>
</dbReference>
<dbReference type="RefSeq" id="WP_113957680.1">
    <property type="nucleotide sequence ID" value="NZ_QNRR01000002.1"/>
</dbReference>
<name>A0A366HTX0_9BACT</name>
<comment type="caution">
    <text evidence="1">The sequence shown here is derived from an EMBL/GenBank/DDBJ whole genome shotgun (WGS) entry which is preliminary data.</text>
</comment>